<dbReference type="EMBL" id="RDSM01000001">
    <property type="protein sequence ID" value="RXH57441.1"/>
    <property type="molecule type" value="Genomic_DNA"/>
</dbReference>
<dbReference type="InterPro" id="IPR027385">
    <property type="entry name" value="Beta-barrel_OMP"/>
</dbReference>
<evidence type="ECO:0000256" key="2">
    <source>
        <dbReference type="SAM" id="SignalP"/>
    </source>
</evidence>
<comment type="caution">
    <text evidence="4">The sequence shown here is derived from an EMBL/GenBank/DDBJ whole genome shotgun (WGS) entry which is preliminary data.</text>
</comment>
<sequence>MIRRAIWGVFWLICGLLMAWKAGAQAAPAAVGPGTALRIGGGISGFQIDYGERHLGGGVAWVDANPYWRVGIEGEARWLGYHSDNQVTESTYLVGPRVPILQHGAFEPYVKAMAGGARFTFPFGYGNGTYFVVAGGGGVDVNVGRNWQVRAVDFEYQRWPQFTFGVLNPYGVSAGISYRLFRSRTNIER</sequence>
<organism evidence="4 5">
    <name type="scientific">Granulicella sibirica</name>
    <dbReference type="NCBI Taxonomy" id="2479048"/>
    <lineage>
        <taxon>Bacteria</taxon>
        <taxon>Pseudomonadati</taxon>
        <taxon>Acidobacteriota</taxon>
        <taxon>Terriglobia</taxon>
        <taxon>Terriglobales</taxon>
        <taxon>Acidobacteriaceae</taxon>
        <taxon>Granulicella</taxon>
    </lineage>
</organism>
<protein>
    <recommendedName>
        <fullName evidence="3">Outer membrane protein beta-barrel domain-containing protein</fullName>
    </recommendedName>
</protein>
<evidence type="ECO:0000313" key="4">
    <source>
        <dbReference type="EMBL" id="RXH57441.1"/>
    </source>
</evidence>
<dbReference type="AlphaFoldDB" id="A0A4Q0T770"/>
<name>A0A4Q0T770_9BACT</name>
<gene>
    <name evidence="4" type="ORF">GRAN_0751</name>
</gene>
<dbReference type="InterPro" id="IPR011250">
    <property type="entry name" value="OMP/PagP_B-barrel"/>
</dbReference>
<accession>A0A4Q0T770</accession>
<feature type="signal peptide" evidence="2">
    <location>
        <begin position="1"/>
        <end position="26"/>
    </location>
</feature>
<dbReference type="Pfam" id="PF13505">
    <property type="entry name" value="OMP_b-brl"/>
    <property type="match status" value="1"/>
</dbReference>
<dbReference type="OrthoDB" id="115259at2"/>
<keyword evidence="5" id="KW-1185">Reference proteome</keyword>
<evidence type="ECO:0000259" key="3">
    <source>
        <dbReference type="Pfam" id="PF13505"/>
    </source>
</evidence>
<feature type="chain" id="PRO_5020182292" description="Outer membrane protein beta-barrel domain-containing protein" evidence="2">
    <location>
        <begin position="27"/>
        <end position="189"/>
    </location>
</feature>
<evidence type="ECO:0000256" key="1">
    <source>
        <dbReference type="ARBA" id="ARBA00022729"/>
    </source>
</evidence>
<reference evidence="4 5" key="1">
    <citation type="submission" date="2018-11" db="EMBL/GenBank/DDBJ databases">
        <authorList>
            <person name="Mardanov A.V."/>
            <person name="Ravin N.V."/>
            <person name="Dedysh S.N."/>
        </authorList>
    </citation>
    <scope>NUCLEOTIDE SEQUENCE [LARGE SCALE GENOMIC DNA]</scope>
    <source>
        <strain evidence="4 5">AF10</strain>
    </source>
</reference>
<feature type="domain" description="Outer membrane protein beta-barrel" evidence="3">
    <location>
        <begin position="16"/>
        <end position="179"/>
    </location>
</feature>
<reference evidence="5" key="2">
    <citation type="submission" date="2019-02" db="EMBL/GenBank/DDBJ databases">
        <title>Granulicella sibirica sp. nov., a psychrotolerant acidobacterium isolated from an organic soil layer in forested tundra, West Siberia.</title>
        <authorList>
            <person name="Oshkin I.Y."/>
            <person name="Kulichevskaya I.S."/>
            <person name="Rijpstra W.I.C."/>
            <person name="Sinninghe Damste J.S."/>
            <person name="Rakitin A.L."/>
            <person name="Ravin N.V."/>
            <person name="Dedysh S.N."/>
        </authorList>
    </citation>
    <scope>NUCLEOTIDE SEQUENCE [LARGE SCALE GENOMIC DNA]</scope>
    <source>
        <strain evidence="5">AF10</strain>
    </source>
</reference>
<dbReference type="SUPFAM" id="SSF56925">
    <property type="entry name" value="OMPA-like"/>
    <property type="match status" value="1"/>
</dbReference>
<dbReference type="Proteomes" id="UP000289437">
    <property type="component" value="Unassembled WGS sequence"/>
</dbReference>
<keyword evidence="1 2" id="KW-0732">Signal</keyword>
<dbReference type="RefSeq" id="WP_128911610.1">
    <property type="nucleotide sequence ID" value="NZ_RDSM01000001.1"/>
</dbReference>
<proteinExistence type="predicted"/>
<evidence type="ECO:0000313" key="5">
    <source>
        <dbReference type="Proteomes" id="UP000289437"/>
    </source>
</evidence>
<dbReference type="Gene3D" id="2.40.160.20">
    <property type="match status" value="1"/>
</dbReference>